<dbReference type="PANTHER" id="PTHR43476">
    <property type="entry name" value="3-(3-HYDROXY-PHENYL)PROPIONATE/3-HYDROXYCINNAMIC ACID HYDROXYLASE"/>
    <property type="match status" value="1"/>
</dbReference>
<dbReference type="PRINTS" id="PR00420">
    <property type="entry name" value="RNGMNOXGNASE"/>
</dbReference>
<dbReference type="InterPro" id="IPR036188">
    <property type="entry name" value="FAD/NAD-bd_sf"/>
</dbReference>
<name>A0ABV7EX67_9BURK</name>
<dbReference type="EMBL" id="JBHRTP010000011">
    <property type="protein sequence ID" value="MFC3107348.1"/>
    <property type="molecule type" value="Genomic_DNA"/>
</dbReference>
<accession>A0ABV7EX67</accession>
<feature type="domain" description="FAD-binding" evidence="2">
    <location>
        <begin position="10"/>
        <end position="354"/>
    </location>
</feature>
<dbReference type="Gene3D" id="3.30.9.10">
    <property type="entry name" value="D-Amino Acid Oxidase, subunit A, domain 2"/>
    <property type="match status" value="1"/>
</dbReference>
<dbReference type="RefSeq" id="WP_390324479.1">
    <property type="nucleotide sequence ID" value="NZ_JBHRTP010000011.1"/>
</dbReference>
<keyword evidence="1" id="KW-0560">Oxidoreductase</keyword>
<evidence type="ECO:0000256" key="1">
    <source>
        <dbReference type="ARBA" id="ARBA00023002"/>
    </source>
</evidence>
<dbReference type="InterPro" id="IPR002938">
    <property type="entry name" value="FAD-bd"/>
</dbReference>
<reference evidence="4" key="1">
    <citation type="journal article" date="2019" name="Int. J. Syst. Evol. Microbiol.">
        <title>The Global Catalogue of Microorganisms (GCM) 10K type strain sequencing project: providing services to taxonomists for standard genome sequencing and annotation.</title>
        <authorList>
            <consortium name="The Broad Institute Genomics Platform"/>
            <consortium name="The Broad Institute Genome Sequencing Center for Infectious Disease"/>
            <person name="Wu L."/>
            <person name="Ma J."/>
        </authorList>
    </citation>
    <scope>NUCLEOTIDE SEQUENCE [LARGE SCALE GENOMIC DNA]</scope>
    <source>
        <strain evidence="4">KCTC 42986</strain>
    </source>
</reference>
<evidence type="ECO:0000259" key="2">
    <source>
        <dbReference type="Pfam" id="PF01494"/>
    </source>
</evidence>
<dbReference type="SUPFAM" id="SSF51905">
    <property type="entry name" value="FAD/NAD(P)-binding domain"/>
    <property type="match status" value="1"/>
</dbReference>
<keyword evidence="4" id="KW-1185">Reference proteome</keyword>
<comment type="caution">
    <text evidence="3">The sequence shown here is derived from an EMBL/GenBank/DDBJ whole genome shotgun (WGS) entry which is preliminary data.</text>
</comment>
<evidence type="ECO:0000313" key="4">
    <source>
        <dbReference type="Proteomes" id="UP001595530"/>
    </source>
</evidence>
<dbReference type="InterPro" id="IPR050631">
    <property type="entry name" value="PheA/TfdB_FAD_monoxygenase"/>
</dbReference>
<sequence length="548" mass="60864">MSSTDNEVMYDVILVGYGPVSEILAVMLARLGHSVAVFERWTERFPLPRAVCIDHEIYRVLSAIGLRDELPAVSHPAPPYRWFNAEWKELLSIDWSAESISGGTDVNFVHQPTMEAMFDKAARRYKEIDINLGWDVVEVRQTDAYAELVAREVDTEKVRTVRGRYLIGADGANSLVRAAIGSSQEDRGFEADWLVIDLLPNEGVTLDIPPAAQYCNPARPTTIVPAGIRDGRYYRRWEFMRMPGESREDLENETMAWRLLEPWVKPDQAVIVRHKVYTFRSLIADTWRKNRLIIAGDAAHVMPPFMGQGMCAGLRDDWNLAWKLNLILTGQADGSLLDTYQIERRPHASDIIDLSMYLGKVICIPDPEAAARRDKAFFEKTVQPPPPFPSLTGGLLDRNANGEINAPAGLLSPHGTVRHKGLVGRFDDLVGLGFVLILRNAAHGTSVTPADRACLAGMNGKIVHLGDQEDGNGEEVIVDLDKKFTPFMDGHGIVAMLVRPDFYIYGGATAPSEISGLIERLAIDLGKYGFKRAGESNNKAEEGSEARL</sequence>
<protein>
    <submittedName>
        <fullName evidence="3">Bifunctional 3-(3-hydroxy-phenyl)propionate/3-hydroxycinnamic acid hydroxylase</fullName>
    </submittedName>
</protein>
<gene>
    <name evidence="3" type="ORF">ACFOFO_05135</name>
</gene>
<dbReference type="Pfam" id="PF01494">
    <property type="entry name" value="FAD_binding_3"/>
    <property type="match status" value="1"/>
</dbReference>
<dbReference type="PANTHER" id="PTHR43476:SF3">
    <property type="entry name" value="FAD-BINDING MONOOXYGENASE"/>
    <property type="match status" value="1"/>
</dbReference>
<proteinExistence type="predicted"/>
<organism evidence="3 4">
    <name type="scientific">Undibacterium arcticum</name>
    <dbReference type="NCBI Taxonomy" id="1762892"/>
    <lineage>
        <taxon>Bacteria</taxon>
        <taxon>Pseudomonadati</taxon>
        <taxon>Pseudomonadota</taxon>
        <taxon>Betaproteobacteria</taxon>
        <taxon>Burkholderiales</taxon>
        <taxon>Oxalobacteraceae</taxon>
        <taxon>Undibacterium</taxon>
    </lineage>
</organism>
<dbReference type="Gene3D" id="3.50.50.60">
    <property type="entry name" value="FAD/NAD(P)-binding domain"/>
    <property type="match status" value="1"/>
</dbReference>
<dbReference type="Proteomes" id="UP001595530">
    <property type="component" value="Unassembled WGS sequence"/>
</dbReference>
<dbReference type="NCBIfam" id="NF004829">
    <property type="entry name" value="PRK06183.1-3"/>
    <property type="match status" value="1"/>
</dbReference>
<evidence type="ECO:0000313" key="3">
    <source>
        <dbReference type="EMBL" id="MFC3107348.1"/>
    </source>
</evidence>